<dbReference type="InterPro" id="IPR019786">
    <property type="entry name" value="Zinc_finger_PHD-type_CS"/>
</dbReference>
<feature type="site" description="Histone H3K4me3 binding" evidence="8">
    <location>
        <position position="251"/>
    </location>
</feature>
<name>A0A168MCY0_ABSGL</name>
<feature type="binding site" evidence="9">
    <location>
        <position position="252"/>
    </location>
    <ligand>
        <name>Zn(2+)</name>
        <dbReference type="ChEBI" id="CHEBI:29105"/>
        <label>1</label>
    </ligand>
</feature>
<feature type="binding site" evidence="9">
    <location>
        <position position="292"/>
    </location>
    <ligand>
        <name>Zn(2+)</name>
        <dbReference type="ChEBI" id="CHEBI:29105"/>
        <label>2</label>
    </ligand>
</feature>
<dbReference type="PROSITE" id="PS50016">
    <property type="entry name" value="ZF_PHD_2"/>
    <property type="match status" value="1"/>
</dbReference>
<feature type="binding site" evidence="9">
    <location>
        <position position="279"/>
    </location>
    <ligand>
        <name>Zn(2+)</name>
        <dbReference type="ChEBI" id="CHEBI:29105"/>
        <label>1</label>
    </ligand>
</feature>
<dbReference type="Proteomes" id="UP000078561">
    <property type="component" value="Unassembled WGS sequence"/>
</dbReference>
<comment type="similarity">
    <text evidence="2 11">Belongs to the ING family.</text>
</comment>
<dbReference type="GO" id="GO:0005634">
    <property type="term" value="C:nucleus"/>
    <property type="evidence" value="ECO:0007669"/>
    <property type="project" value="UniProtKB-SubCell"/>
</dbReference>
<dbReference type="InterPro" id="IPR011011">
    <property type="entry name" value="Znf_FYVE_PHD"/>
</dbReference>
<dbReference type="InterPro" id="IPR001965">
    <property type="entry name" value="Znf_PHD"/>
</dbReference>
<dbReference type="SMART" id="SM00249">
    <property type="entry name" value="PHD"/>
    <property type="match status" value="1"/>
</dbReference>
<dbReference type="Pfam" id="PF12998">
    <property type="entry name" value="ING"/>
    <property type="match status" value="1"/>
</dbReference>
<reference evidence="14" key="1">
    <citation type="submission" date="2016-04" db="EMBL/GenBank/DDBJ databases">
        <authorList>
            <person name="Evans L.H."/>
            <person name="Alamgir A."/>
            <person name="Owens N."/>
            <person name="Weber N.D."/>
            <person name="Virtaneva K."/>
            <person name="Barbian K."/>
            <person name="Babar A."/>
            <person name="Rosenke K."/>
        </authorList>
    </citation>
    <scope>NUCLEOTIDE SEQUENCE [LARGE SCALE GENOMIC DNA]</scope>
    <source>
        <strain evidence="14">CBS 101.48</strain>
    </source>
</reference>
<dbReference type="PANTHER" id="PTHR10333">
    <property type="entry name" value="INHIBITOR OF GROWTH PROTEIN"/>
    <property type="match status" value="1"/>
</dbReference>
<evidence type="ECO:0000256" key="12">
    <source>
        <dbReference type="SAM" id="MobiDB-lite"/>
    </source>
</evidence>
<feature type="binding site" evidence="9">
    <location>
        <position position="265"/>
    </location>
    <ligand>
        <name>Zn(2+)</name>
        <dbReference type="ChEBI" id="CHEBI:29105"/>
        <label>2</label>
    </ligand>
</feature>
<keyword evidence="3 9" id="KW-0479">Metal-binding</keyword>
<dbReference type="Gene3D" id="3.30.40.10">
    <property type="entry name" value="Zinc/RING finger domain, C3HC4 (zinc finger)"/>
    <property type="match status" value="1"/>
</dbReference>
<dbReference type="SMART" id="SM01408">
    <property type="entry name" value="ING"/>
    <property type="match status" value="1"/>
</dbReference>
<dbReference type="GO" id="GO:0008270">
    <property type="term" value="F:zinc ion binding"/>
    <property type="evidence" value="ECO:0007669"/>
    <property type="project" value="UniProtKB-KW"/>
</dbReference>
<dbReference type="InterPro" id="IPR019787">
    <property type="entry name" value="Znf_PHD-finger"/>
</dbReference>
<evidence type="ECO:0000313" key="14">
    <source>
        <dbReference type="EMBL" id="SAL98311.1"/>
    </source>
</evidence>
<evidence type="ECO:0000256" key="7">
    <source>
        <dbReference type="ARBA" id="ARBA00023242"/>
    </source>
</evidence>
<protein>
    <recommendedName>
        <fullName evidence="11">Chromatin modification-related protein</fullName>
    </recommendedName>
</protein>
<dbReference type="InterPro" id="IPR028651">
    <property type="entry name" value="ING_fam"/>
</dbReference>
<evidence type="ECO:0000256" key="4">
    <source>
        <dbReference type="ARBA" id="ARBA00022771"/>
    </source>
</evidence>
<feature type="site" description="Histone H3K4me3 binding" evidence="8">
    <location>
        <position position="266"/>
    </location>
</feature>
<dbReference type="PROSITE" id="PS01359">
    <property type="entry name" value="ZF_PHD_1"/>
    <property type="match status" value="1"/>
</dbReference>
<dbReference type="EMBL" id="LT552062">
    <property type="protein sequence ID" value="SAL98311.1"/>
    <property type="molecule type" value="Genomic_DNA"/>
</dbReference>
<dbReference type="GO" id="GO:0006325">
    <property type="term" value="P:chromatin organization"/>
    <property type="evidence" value="ECO:0007669"/>
    <property type="project" value="UniProtKB-KW"/>
</dbReference>
<evidence type="ECO:0000313" key="15">
    <source>
        <dbReference type="Proteomes" id="UP000078561"/>
    </source>
</evidence>
<dbReference type="InterPro" id="IPR024610">
    <property type="entry name" value="ING_N_histone-binding"/>
</dbReference>
<dbReference type="InterPro" id="IPR013083">
    <property type="entry name" value="Znf_RING/FYVE/PHD"/>
</dbReference>
<evidence type="ECO:0000256" key="11">
    <source>
        <dbReference type="RuleBase" id="RU361213"/>
    </source>
</evidence>
<keyword evidence="4 10" id="KW-0863">Zinc-finger</keyword>
<feature type="binding site" evidence="9">
    <location>
        <position position="295"/>
    </location>
    <ligand>
        <name>Zn(2+)</name>
        <dbReference type="ChEBI" id="CHEBI:29105"/>
        <label>2</label>
    </ligand>
</feature>
<comment type="function">
    <text evidence="11">Component of an histone acetyltransferase complex.</text>
</comment>
<feature type="site" description="Histone H3K4me3 binding" evidence="8">
    <location>
        <position position="274"/>
    </location>
</feature>
<comment type="subunit">
    <text evidence="11">Component of an histone acetyltransferase complex. Interacts with H3K4me3 and to a lesser extent with H3K4me2.</text>
</comment>
<sequence>MSLSVGDILDDYIDSLANVSSEIDQNLTQLRRMDEDFKQCRETYTQQKQPYIKMICNNTTTNTLLAGTSANSPSTPSPAATLSWAQIDSDYKIALHKQDQKIDLARQMYDLLSRSIERIDSQMAQNNISLTGTDIGIKHTHHQQIRNQHSNGNHRLVLSTRGPAHQGNARTQNATAANHHQSTPPHEPTLDFRNPPKQEERPSDGNRNRSLALLQGATSPRRRTHHSSRPNPVMNTGALLEHAIDPNEPRYCYCNQVSFGDMVACDGENCDKEWFHYACVGLTETPPGKWFCKDCSMEDSYQKKLKRCL</sequence>
<dbReference type="Pfam" id="PF23011">
    <property type="entry name" value="PHD-1st_NSD"/>
    <property type="match status" value="1"/>
</dbReference>
<feature type="binding site" evidence="9">
    <location>
        <position position="270"/>
    </location>
    <ligand>
        <name>Zn(2+)</name>
        <dbReference type="ChEBI" id="CHEBI:29105"/>
        <label>2</label>
    </ligand>
</feature>
<comment type="domain">
    <text evidence="11">The PHD-type zinc finger mediates the binding to H3K4me3.</text>
</comment>
<evidence type="ECO:0000256" key="8">
    <source>
        <dbReference type="PIRSR" id="PIRSR628651-50"/>
    </source>
</evidence>
<dbReference type="AlphaFoldDB" id="A0A168MCY0"/>
<dbReference type="FunCoup" id="A0A168MCY0">
    <property type="interactions" value="139"/>
</dbReference>
<dbReference type="InterPro" id="IPR059153">
    <property type="entry name" value="NSD_PHD-1st"/>
</dbReference>
<dbReference type="CDD" id="cd15505">
    <property type="entry name" value="PHD_ING"/>
    <property type="match status" value="1"/>
</dbReference>
<keyword evidence="5 9" id="KW-0862">Zinc</keyword>
<accession>A0A168MCY0</accession>
<evidence type="ECO:0000256" key="1">
    <source>
        <dbReference type="ARBA" id="ARBA00004123"/>
    </source>
</evidence>
<feature type="binding site" evidence="9">
    <location>
        <position position="254"/>
    </location>
    <ligand>
        <name>Zn(2+)</name>
        <dbReference type="ChEBI" id="CHEBI:29105"/>
        <label>1</label>
    </ligand>
</feature>
<keyword evidence="6 11" id="KW-0156">Chromatin regulator</keyword>
<dbReference type="SUPFAM" id="SSF57903">
    <property type="entry name" value="FYVE/PHD zinc finger"/>
    <property type="match status" value="1"/>
</dbReference>
<feature type="domain" description="PHD-type" evidence="13">
    <location>
        <begin position="249"/>
        <end position="298"/>
    </location>
</feature>
<comment type="subcellular location">
    <subcellularLocation>
        <location evidence="1 11">Nucleus</location>
    </subcellularLocation>
</comment>
<evidence type="ECO:0000256" key="3">
    <source>
        <dbReference type="ARBA" id="ARBA00022723"/>
    </source>
</evidence>
<proteinExistence type="inferred from homology"/>
<gene>
    <name evidence="14" type="primary">ABSGL_03840.1 scaffold 4673</name>
</gene>
<feature type="compositionally biased region" description="Polar residues" evidence="12">
    <location>
        <begin position="168"/>
        <end position="184"/>
    </location>
</feature>
<feature type="compositionally biased region" description="Basic and acidic residues" evidence="12">
    <location>
        <begin position="188"/>
        <end position="207"/>
    </location>
</feature>
<evidence type="ECO:0000256" key="5">
    <source>
        <dbReference type="ARBA" id="ARBA00022833"/>
    </source>
</evidence>
<keyword evidence="7 11" id="KW-0539">Nucleus</keyword>
<dbReference type="Gene3D" id="6.10.140.1740">
    <property type="match status" value="1"/>
</dbReference>
<keyword evidence="15" id="KW-1185">Reference proteome</keyword>
<evidence type="ECO:0000259" key="13">
    <source>
        <dbReference type="PROSITE" id="PS50016"/>
    </source>
</evidence>
<feature type="region of interest" description="Disordered" evidence="12">
    <location>
        <begin position="141"/>
        <end position="235"/>
    </location>
</feature>
<feature type="site" description="Histone H3K4me3 binding" evidence="8">
    <location>
        <position position="262"/>
    </location>
</feature>
<evidence type="ECO:0000256" key="10">
    <source>
        <dbReference type="PROSITE-ProRule" id="PRU00146"/>
    </source>
</evidence>
<organism evidence="14">
    <name type="scientific">Absidia glauca</name>
    <name type="common">Pin mould</name>
    <dbReference type="NCBI Taxonomy" id="4829"/>
    <lineage>
        <taxon>Eukaryota</taxon>
        <taxon>Fungi</taxon>
        <taxon>Fungi incertae sedis</taxon>
        <taxon>Mucoromycota</taxon>
        <taxon>Mucoromycotina</taxon>
        <taxon>Mucoromycetes</taxon>
        <taxon>Mucorales</taxon>
        <taxon>Cunninghamellaceae</taxon>
        <taxon>Absidia</taxon>
    </lineage>
</organism>
<dbReference type="STRING" id="4829.A0A168MCY0"/>
<dbReference type="OrthoDB" id="5411773at2759"/>
<dbReference type="InParanoid" id="A0A168MCY0"/>
<evidence type="ECO:0000256" key="2">
    <source>
        <dbReference type="ARBA" id="ARBA00010210"/>
    </source>
</evidence>
<evidence type="ECO:0000256" key="9">
    <source>
        <dbReference type="PIRSR" id="PIRSR628651-51"/>
    </source>
</evidence>
<dbReference type="FunFam" id="3.30.40.10:FF:000016">
    <property type="entry name" value="Inhibitor of growth protein"/>
    <property type="match status" value="1"/>
</dbReference>
<feature type="binding site" evidence="9">
    <location>
        <position position="276"/>
    </location>
    <ligand>
        <name>Zn(2+)</name>
        <dbReference type="ChEBI" id="CHEBI:29105"/>
        <label>1</label>
    </ligand>
</feature>
<evidence type="ECO:0000256" key="6">
    <source>
        <dbReference type="ARBA" id="ARBA00022853"/>
    </source>
</evidence>
<dbReference type="CDD" id="cd16858">
    <property type="entry name" value="ING_ING3_Yng2p"/>
    <property type="match status" value="1"/>
</dbReference>